<evidence type="ECO:0000313" key="2">
    <source>
        <dbReference type="Proteomes" id="UP001597458"/>
    </source>
</evidence>
<accession>A0ABW5PPJ0</accession>
<sequence>MGFVSVVATKDYLNVLSDGLHTQDQKDGEITILSEDTPHFIKISPDQFFAFTGDKGLFDQIKKELVYQDHGYDLIDLVHTYHTKISKIPYEKAPIFITIGGLDDKRDMQVFAFSNENNTDKSWLHYTPKENDLCCTFMESSQNIDQKSHQKITEKFKIYLGKYGTNTANKASRAQHDLNAYVASIDSTVNKKTFQLTIKK</sequence>
<dbReference type="RefSeq" id="WP_141189358.1">
    <property type="nucleotide sequence ID" value="NZ_JBHUMR010000008.1"/>
</dbReference>
<protein>
    <submittedName>
        <fullName evidence="1">Uncharacterized protein</fullName>
    </submittedName>
</protein>
<reference evidence="2" key="1">
    <citation type="journal article" date="2019" name="Int. J. Syst. Evol. Microbiol.">
        <title>The Global Catalogue of Microorganisms (GCM) 10K type strain sequencing project: providing services to taxonomists for standard genome sequencing and annotation.</title>
        <authorList>
            <consortium name="The Broad Institute Genomics Platform"/>
            <consortium name="The Broad Institute Genome Sequencing Center for Infectious Disease"/>
            <person name="Wu L."/>
            <person name="Ma J."/>
        </authorList>
    </citation>
    <scope>NUCLEOTIDE SEQUENCE [LARGE SCALE GENOMIC DNA]</scope>
    <source>
        <strain evidence="2">TISTR 2241</strain>
    </source>
</reference>
<proteinExistence type="predicted"/>
<organism evidence="1 2">
    <name type="scientific">Terrilactibacillus laevilacticus</name>
    <dbReference type="NCBI Taxonomy" id="1380157"/>
    <lineage>
        <taxon>Bacteria</taxon>
        <taxon>Bacillati</taxon>
        <taxon>Bacillota</taxon>
        <taxon>Bacilli</taxon>
        <taxon>Bacillales</taxon>
        <taxon>Bacillaceae</taxon>
        <taxon>Terrilactibacillus</taxon>
    </lineage>
</organism>
<evidence type="ECO:0000313" key="1">
    <source>
        <dbReference type="EMBL" id="MFD2616795.1"/>
    </source>
</evidence>
<keyword evidence="2" id="KW-1185">Reference proteome</keyword>
<name>A0ABW5PPJ0_9BACI</name>
<comment type="caution">
    <text evidence="1">The sequence shown here is derived from an EMBL/GenBank/DDBJ whole genome shotgun (WGS) entry which is preliminary data.</text>
</comment>
<dbReference type="EMBL" id="JBHUMR010000008">
    <property type="protein sequence ID" value="MFD2616795.1"/>
    <property type="molecule type" value="Genomic_DNA"/>
</dbReference>
<dbReference type="Proteomes" id="UP001597458">
    <property type="component" value="Unassembled WGS sequence"/>
</dbReference>
<gene>
    <name evidence="1" type="ORF">ACFSTF_05665</name>
</gene>